<accession>A0ABV2PFM7</accession>
<evidence type="ECO:0000313" key="1">
    <source>
        <dbReference type="EMBL" id="MET4559755.1"/>
    </source>
</evidence>
<evidence type="ECO:0000313" key="2">
    <source>
        <dbReference type="Proteomes" id="UP001549363"/>
    </source>
</evidence>
<dbReference type="EMBL" id="JBEPSB010000002">
    <property type="protein sequence ID" value="MET4559755.1"/>
    <property type="molecule type" value="Genomic_DNA"/>
</dbReference>
<dbReference type="PANTHER" id="PTHR11070:SF2">
    <property type="entry name" value="ATP-DEPENDENT DNA HELICASE SRS2"/>
    <property type="match status" value="1"/>
</dbReference>
<gene>
    <name evidence="1" type="ORF">ABIA69_000898</name>
</gene>
<keyword evidence="1" id="KW-0547">Nucleotide-binding</keyword>
<dbReference type="Gene3D" id="3.40.50.300">
    <property type="entry name" value="P-loop containing nucleotide triphosphate hydrolases"/>
    <property type="match status" value="2"/>
</dbReference>
<keyword evidence="1" id="KW-0347">Helicase</keyword>
<dbReference type="GO" id="GO:0004386">
    <property type="term" value="F:helicase activity"/>
    <property type="evidence" value="ECO:0007669"/>
    <property type="project" value="UniProtKB-KW"/>
</dbReference>
<dbReference type="Proteomes" id="UP001549363">
    <property type="component" value="Unassembled WGS sequence"/>
</dbReference>
<keyword evidence="1" id="KW-0067">ATP-binding</keyword>
<comment type="caution">
    <text evidence="1">The sequence shown here is derived from an EMBL/GenBank/DDBJ whole genome shotgun (WGS) entry which is preliminary data.</text>
</comment>
<keyword evidence="2" id="KW-1185">Reference proteome</keyword>
<proteinExistence type="predicted"/>
<dbReference type="SUPFAM" id="SSF52540">
    <property type="entry name" value="P-loop containing nucleoside triphosphate hydrolases"/>
    <property type="match status" value="1"/>
</dbReference>
<organism evidence="1 2">
    <name type="scientific">Lysinibacillus parviboronicapiens</name>
    <dbReference type="NCBI Taxonomy" id="436516"/>
    <lineage>
        <taxon>Bacteria</taxon>
        <taxon>Bacillati</taxon>
        <taxon>Bacillota</taxon>
        <taxon>Bacilli</taxon>
        <taxon>Bacillales</taxon>
        <taxon>Bacillaceae</taxon>
        <taxon>Lysinibacillus</taxon>
    </lineage>
</organism>
<dbReference type="InterPro" id="IPR027417">
    <property type="entry name" value="P-loop_NTPase"/>
</dbReference>
<keyword evidence="1" id="KW-0378">Hydrolase</keyword>
<dbReference type="PANTHER" id="PTHR11070">
    <property type="entry name" value="UVRD / RECB / PCRA DNA HELICASE FAMILY MEMBER"/>
    <property type="match status" value="1"/>
</dbReference>
<dbReference type="InterPro" id="IPR000212">
    <property type="entry name" value="DNA_helicase_UvrD/REP"/>
</dbReference>
<dbReference type="Pfam" id="PF13245">
    <property type="entry name" value="AAA_19"/>
    <property type="match status" value="1"/>
</dbReference>
<sequence length="458" mass="53468">MKIIVAGAGAGKTTSMAKEVLSRYSYIADNKIIYVITYTNAAKNHIKNKIIKEHGFLPNNIKIETSHVFLLHEIIFPFHRLLYNVHFTSVSALKLPKEIGFKSKKLKELRDQNIIHVEEVSKIAKDTLCGKSRDTVKIKKTREKVITILKNYLDCIFMDEAQDMDNNLSQIIQKLFSEDFNLHLVGDPKQDLRGYLEFRRLVEYYPDNVEYKNENRRCPDSHVLLANSYVDDKERQQLSGNGNGQINLVFESNVNLKEFINNPKWDYKFISKKHDIYFTNTTASEKPLESLKYELKLLVRKSSSNQYSLDHTVYLLEKWVIQKLKSFTNKMIVDKIGQVLSLELSKQDRARLYSSIELNRMEATENGFLVHSIEKVKGLEGERCLFILTTDLADYLFKIKTDYNKMMNYLYVALTRSKHELIIFITKEVENKYGSAFISNWYNENILNKSTEECNERL</sequence>
<reference evidence="1 2" key="1">
    <citation type="submission" date="2024-06" db="EMBL/GenBank/DDBJ databases">
        <title>Sorghum-associated microbial communities from plants grown in Nebraska, USA.</title>
        <authorList>
            <person name="Schachtman D."/>
        </authorList>
    </citation>
    <scope>NUCLEOTIDE SEQUENCE [LARGE SCALE GENOMIC DNA]</scope>
    <source>
        <strain evidence="1 2">736</strain>
    </source>
</reference>
<dbReference type="RefSeq" id="WP_354471036.1">
    <property type="nucleotide sequence ID" value="NZ_JBEPSB010000002.1"/>
</dbReference>
<name>A0ABV2PFM7_9BACI</name>
<protein>
    <submittedName>
        <fullName evidence="1">Superfamily I DNA/RNA helicase</fullName>
    </submittedName>
</protein>